<dbReference type="SUPFAM" id="SSF160631">
    <property type="entry name" value="SMI1/KNR4-like"/>
    <property type="match status" value="1"/>
</dbReference>
<gene>
    <name evidence="1" type="ORF">OG398_09295</name>
</gene>
<organism evidence="1">
    <name type="scientific">Streptomyces sp. NBC_00008</name>
    <dbReference type="NCBI Taxonomy" id="2903610"/>
    <lineage>
        <taxon>Bacteria</taxon>
        <taxon>Bacillati</taxon>
        <taxon>Actinomycetota</taxon>
        <taxon>Actinomycetes</taxon>
        <taxon>Kitasatosporales</taxon>
        <taxon>Streptomycetaceae</taxon>
        <taxon>Streptomyces</taxon>
    </lineage>
</organism>
<dbReference type="InterPro" id="IPR037883">
    <property type="entry name" value="Knr4/Smi1-like_sf"/>
</dbReference>
<sequence length="179" mass="20138">MTDLELLAAFPAKGKETGMVRNDWDLAESALGVTFPSSFMRFLEVFGGSQFDDFLTVYRAGANNEYLDLVSRTCAARSAMTETTSRPHIKELLHRRGLAPDQLIRWGGTDNADFCFLLPDKHPGKWGVLIVAGRGDAYDLFEGPVETYLLHVLRREYVSDVFPDDFPDDNPGYERRPNA</sequence>
<protein>
    <submittedName>
        <fullName evidence="1">SMI1/KNR4 family protein</fullName>
    </submittedName>
</protein>
<proteinExistence type="predicted"/>
<name>A0AAU2VM69_9ACTN</name>
<reference evidence="1" key="1">
    <citation type="submission" date="2022-10" db="EMBL/GenBank/DDBJ databases">
        <title>The complete genomes of actinobacterial strains from the NBC collection.</title>
        <authorList>
            <person name="Joergensen T.S."/>
            <person name="Alvarez Arevalo M."/>
            <person name="Sterndorff E.B."/>
            <person name="Faurdal D."/>
            <person name="Vuksanovic O."/>
            <person name="Mourched A.-S."/>
            <person name="Charusanti P."/>
            <person name="Shaw S."/>
            <person name="Blin K."/>
            <person name="Weber T."/>
        </authorList>
    </citation>
    <scope>NUCLEOTIDE SEQUENCE</scope>
    <source>
        <strain evidence="1">NBC_00008</strain>
    </source>
</reference>
<accession>A0AAU2VM69</accession>
<evidence type="ECO:0000313" key="1">
    <source>
        <dbReference type="EMBL" id="WTW68438.1"/>
    </source>
</evidence>
<dbReference type="EMBL" id="CP108313">
    <property type="protein sequence ID" value="WTW68438.1"/>
    <property type="molecule type" value="Genomic_DNA"/>
</dbReference>
<dbReference type="Gene3D" id="3.40.1580.10">
    <property type="entry name" value="SMI1/KNR4-like"/>
    <property type="match status" value="1"/>
</dbReference>
<dbReference type="AlphaFoldDB" id="A0AAU2VM69"/>